<evidence type="ECO:0000256" key="1">
    <source>
        <dbReference type="SAM" id="MobiDB-lite"/>
    </source>
</evidence>
<organism evidence="2 3">
    <name type="scientific">Cocos nucifera</name>
    <name type="common">Coconut palm</name>
    <dbReference type="NCBI Taxonomy" id="13894"/>
    <lineage>
        <taxon>Eukaryota</taxon>
        <taxon>Viridiplantae</taxon>
        <taxon>Streptophyta</taxon>
        <taxon>Embryophyta</taxon>
        <taxon>Tracheophyta</taxon>
        <taxon>Spermatophyta</taxon>
        <taxon>Magnoliopsida</taxon>
        <taxon>Liliopsida</taxon>
        <taxon>Arecaceae</taxon>
        <taxon>Arecoideae</taxon>
        <taxon>Cocoseae</taxon>
        <taxon>Attaleinae</taxon>
        <taxon>Cocos</taxon>
    </lineage>
</organism>
<reference evidence="2" key="1">
    <citation type="journal article" date="2017" name="Gigascience">
        <title>The genome draft of coconut (Cocos nucifera).</title>
        <authorList>
            <person name="Xiao Y."/>
            <person name="Xu P."/>
            <person name="Fan H."/>
            <person name="Baudouin L."/>
            <person name="Xia W."/>
            <person name="Bocs S."/>
            <person name="Xu J."/>
            <person name="Li Q."/>
            <person name="Guo A."/>
            <person name="Zhou L."/>
            <person name="Li J."/>
            <person name="Wu Y."/>
            <person name="Ma Z."/>
            <person name="Armero A."/>
            <person name="Issali A.E."/>
            <person name="Liu N."/>
            <person name="Peng M."/>
            <person name="Yang Y."/>
        </authorList>
    </citation>
    <scope>NUCLEOTIDE SEQUENCE</scope>
    <source>
        <tissue evidence="2">Spear leaf of Hainan Tall coconut</tissue>
    </source>
</reference>
<name>A0A8K0HV54_COCNU</name>
<accession>A0A8K0HV54</accession>
<gene>
    <name evidence="2" type="ORF">COCNU_01G011760</name>
</gene>
<evidence type="ECO:0000313" key="3">
    <source>
        <dbReference type="Proteomes" id="UP000797356"/>
    </source>
</evidence>
<sequence length="165" mass="17830">MEKVSMHPYHSNRSPIDKKNTAPSNPSLPFNSFEPKVLEFCQTSHEANDNLSPRNLVLYGNGGLGANNTTANLPKGSFTHPQLAPRSVNLDLASRNFISFWNPDRGSENSMPHRGASVIMRESALPPPAGGNSGDNVLTRPGLAPSGVRHVEDDNPSGLDLELHL</sequence>
<comment type="caution">
    <text evidence="2">The sequence shown here is derived from an EMBL/GenBank/DDBJ whole genome shotgun (WGS) entry which is preliminary data.</text>
</comment>
<feature type="region of interest" description="Disordered" evidence="1">
    <location>
        <begin position="123"/>
        <end position="165"/>
    </location>
</feature>
<protein>
    <submittedName>
        <fullName evidence="2">Uncharacterized protein</fullName>
    </submittedName>
</protein>
<dbReference type="EMBL" id="CM017872">
    <property type="protein sequence ID" value="KAG1327242.1"/>
    <property type="molecule type" value="Genomic_DNA"/>
</dbReference>
<evidence type="ECO:0000313" key="2">
    <source>
        <dbReference type="EMBL" id="KAG1327242.1"/>
    </source>
</evidence>
<keyword evidence="3" id="KW-1185">Reference proteome</keyword>
<dbReference type="AlphaFoldDB" id="A0A8K0HV54"/>
<proteinExistence type="predicted"/>
<dbReference type="Proteomes" id="UP000797356">
    <property type="component" value="Chromosome 1"/>
</dbReference>
<reference evidence="2" key="2">
    <citation type="submission" date="2019-07" db="EMBL/GenBank/DDBJ databases">
        <authorList>
            <person name="Yang Y."/>
            <person name="Bocs S."/>
            <person name="Baudouin L."/>
        </authorList>
    </citation>
    <scope>NUCLEOTIDE SEQUENCE</scope>
    <source>
        <tissue evidence="2">Spear leaf of Hainan Tall coconut</tissue>
    </source>
</reference>
<feature type="region of interest" description="Disordered" evidence="1">
    <location>
        <begin position="1"/>
        <end position="28"/>
    </location>
</feature>